<keyword evidence="2" id="KW-1185">Reference proteome</keyword>
<name>A0A5B9EFG8_9BACT</name>
<organism evidence="1 2">
    <name type="scientific">Terriglobus albidus</name>
    <dbReference type="NCBI Taxonomy" id="1592106"/>
    <lineage>
        <taxon>Bacteria</taxon>
        <taxon>Pseudomonadati</taxon>
        <taxon>Acidobacteriota</taxon>
        <taxon>Terriglobia</taxon>
        <taxon>Terriglobales</taxon>
        <taxon>Acidobacteriaceae</taxon>
        <taxon>Terriglobus</taxon>
    </lineage>
</organism>
<dbReference type="KEGG" id="talb:FTW19_14980"/>
<accession>A0A5B9EFG8</accession>
<dbReference type="AlphaFoldDB" id="A0A5B9EFG8"/>
<sequence>MQVPRTSVRPPTRRHDRLRQAVMDFFCSNSIDHLQGLNPSATEWCRLLQWLHVSGLALYFFDRLTSLQLSDRLPPAIHEELEQAFTDNTLRSRAFLEETLRLNRAFQDEGVLYANLKGITLCPFSVPRMELRSQLDLDFLVDPACAERAHAILERCGYRLHAVSGKSMEFKTPGRSNPRLSDLYKVTPHRSVELHVEPEGSPRLHRVEWIRREGLSMPSLSPVDHYLSQALHLFKHIRGEFTRLSWFLEFRHHTEARKADSIFWNDFLSLLQDDKKTALGYGIAATTSQELLDRFVPSHVSAVTEPLLSMATRYWITRYSRTALLTDFPGSKLYLLLEEELTRKEAFAGRSVQAALLPRRLPPGINCKPEQDSLSAKLYRLRQQVPYVFFRLRFHLVEGARYLMASMQWRQFLSGSAQ</sequence>
<gene>
    <name evidence="1" type="ORF">FTW19_14980</name>
</gene>
<dbReference type="Pfam" id="PF14907">
    <property type="entry name" value="NTP_transf_5"/>
    <property type="match status" value="1"/>
</dbReference>
<dbReference type="EMBL" id="CP042806">
    <property type="protein sequence ID" value="QEE29181.1"/>
    <property type="molecule type" value="Genomic_DNA"/>
</dbReference>
<proteinExistence type="predicted"/>
<dbReference type="InterPro" id="IPR039498">
    <property type="entry name" value="NTP_transf_5"/>
</dbReference>
<reference evidence="1 2" key="1">
    <citation type="submission" date="2019-08" db="EMBL/GenBank/DDBJ databases">
        <title>Complete genome sequence of Terriglobus albidus strain ORNL.</title>
        <authorList>
            <person name="Podar M."/>
        </authorList>
    </citation>
    <scope>NUCLEOTIDE SEQUENCE [LARGE SCALE GENOMIC DNA]</scope>
    <source>
        <strain evidence="1 2">ORNL</strain>
    </source>
</reference>
<dbReference type="GO" id="GO:0016740">
    <property type="term" value="F:transferase activity"/>
    <property type="evidence" value="ECO:0007669"/>
    <property type="project" value="UniProtKB-KW"/>
</dbReference>
<keyword evidence="1" id="KW-0808">Transferase</keyword>
<evidence type="ECO:0000313" key="1">
    <source>
        <dbReference type="EMBL" id="QEE29181.1"/>
    </source>
</evidence>
<evidence type="ECO:0000313" key="2">
    <source>
        <dbReference type="Proteomes" id="UP000321820"/>
    </source>
</evidence>
<dbReference type="Proteomes" id="UP000321820">
    <property type="component" value="Chromosome"/>
</dbReference>
<protein>
    <submittedName>
        <fullName evidence="1">Nucleotidyltransferase family protein</fullName>
    </submittedName>
</protein>
<dbReference type="OrthoDB" id="113217at2"/>